<keyword evidence="2" id="KW-1185">Reference proteome</keyword>
<protein>
    <recommendedName>
        <fullName evidence="3">DUF342 domain-containing protein</fullName>
    </recommendedName>
</protein>
<dbReference type="Proteomes" id="UP000216947">
    <property type="component" value="Unassembled WGS sequence"/>
</dbReference>
<dbReference type="AlphaFoldDB" id="A0A261QYU3"/>
<dbReference type="RefSeq" id="WP_094796816.1">
    <property type="nucleotide sequence ID" value="NZ_NEVK01000006.1"/>
</dbReference>
<dbReference type="EMBL" id="NEVK01000006">
    <property type="protein sequence ID" value="OZI17697.1"/>
    <property type="molecule type" value="Genomic_DNA"/>
</dbReference>
<proteinExistence type="predicted"/>
<gene>
    <name evidence="1" type="ORF">CAL19_11295</name>
</gene>
<reference evidence="2" key="1">
    <citation type="submission" date="2017-05" db="EMBL/GenBank/DDBJ databases">
        <title>Complete and WGS of Bordetella genogroups.</title>
        <authorList>
            <person name="Spilker T."/>
            <person name="Lipuma J."/>
        </authorList>
    </citation>
    <scope>NUCLEOTIDE SEQUENCE [LARGE SCALE GENOMIC DNA]</scope>
    <source>
        <strain evidence="2">AU18089</strain>
    </source>
</reference>
<accession>A0A261QYU3</accession>
<sequence>MQLTKNFVKAKNPCASGYKWFLRDHNGHGDYQAVLDALVADGRIDDACWLLDQFGPTDHVLEVDVIDATAIVYAGTIVARQGISVDSLVRAGGRIVSGAGVRAGTSIVAGGDIEAQGSIISEGAIRAGGDIQAGWGISAGAKLECGGALRAAWDIRSGDDLSAAGMVIAAQGLEIGGSLRCEQGIKSGDALRVQGDICAARGIQVAGDLLCGDHLEAGWGIKADGHVMADGAIRVGEGIEAGGRIEAGPGHGVYAGLRVRMDAWDVSARVIACAPPAGLVSGFWAGADPYAVSGDAGSHATAGASAHRSLAAL</sequence>
<name>A0A261QYU3_9BORD</name>
<evidence type="ECO:0008006" key="3">
    <source>
        <dbReference type="Google" id="ProtNLM"/>
    </source>
</evidence>
<organism evidence="1 2">
    <name type="scientific">Bordetella genomosp. 7</name>
    <dbReference type="NCBI Taxonomy" id="1416805"/>
    <lineage>
        <taxon>Bacteria</taxon>
        <taxon>Pseudomonadati</taxon>
        <taxon>Pseudomonadota</taxon>
        <taxon>Betaproteobacteria</taxon>
        <taxon>Burkholderiales</taxon>
        <taxon>Alcaligenaceae</taxon>
        <taxon>Bordetella</taxon>
    </lineage>
</organism>
<comment type="caution">
    <text evidence="1">The sequence shown here is derived from an EMBL/GenBank/DDBJ whole genome shotgun (WGS) entry which is preliminary data.</text>
</comment>
<evidence type="ECO:0000313" key="2">
    <source>
        <dbReference type="Proteomes" id="UP000216947"/>
    </source>
</evidence>
<evidence type="ECO:0000313" key="1">
    <source>
        <dbReference type="EMBL" id="OZI17697.1"/>
    </source>
</evidence>